<accession>A0A3Q2YW40</accession>
<protein>
    <recommendedName>
        <fullName evidence="6">Tudor-knot domain-containing protein</fullName>
    </recommendedName>
</protein>
<dbReference type="AlphaFoldDB" id="A0A3Q2YW40"/>
<dbReference type="Pfam" id="PF02820">
    <property type="entry name" value="MBT"/>
    <property type="match status" value="1"/>
</dbReference>
<reference evidence="4" key="1">
    <citation type="submission" date="2025-08" db="UniProtKB">
        <authorList>
            <consortium name="Ensembl"/>
        </authorList>
    </citation>
    <scope>IDENTIFICATION</scope>
</reference>
<dbReference type="InterPro" id="IPR016197">
    <property type="entry name" value="Chromo-like_dom_sf"/>
</dbReference>
<dbReference type="FunFam" id="2.30.30.140:FF:000049">
    <property type="entry name" value="PHD finger protein 20 (Predicted)"/>
    <property type="match status" value="1"/>
</dbReference>
<proteinExistence type="predicted"/>
<dbReference type="InterPro" id="IPR043449">
    <property type="entry name" value="PHF20-like"/>
</dbReference>
<dbReference type="STRING" id="109280.ENSHCOP00000023215"/>
<dbReference type="CDD" id="cd20104">
    <property type="entry name" value="MBT_PHF20L1-like"/>
    <property type="match status" value="1"/>
</dbReference>
<reference evidence="4" key="2">
    <citation type="submission" date="2025-09" db="UniProtKB">
        <authorList>
            <consortium name="Ensembl"/>
        </authorList>
    </citation>
    <scope>IDENTIFICATION</scope>
</reference>
<evidence type="ECO:0000256" key="1">
    <source>
        <dbReference type="ARBA" id="ARBA00004123"/>
    </source>
</evidence>
<dbReference type="PANTHER" id="PTHR15856">
    <property type="entry name" value="PHD FINGER PROTEIN 20-RELATED"/>
    <property type="match status" value="1"/>
</dbReference>
<keyword evidence="3" id="KW-0539">Nucleus</keyword>
<dbReference type="InterPro" id="IPR004092">
    <property type="entry name" value="Mbt"/>
</dbReference>
<dbReference type="GO" id="GO:0006357">
    <property type="term" value="P:regulation of transcription by RNA polymerase II"/>
    <property type="evidence" value="ECO:0007669"/>
    <property type="project" value="TreeGrafter"/>
</dbReference>
<dbReference type="SUPFAM" id="SSF54160">
    <property type="entry name" value="Chromo domain-like"/>
    <property type="match status" value="1"/>
</dbReference>
<dbReference type="PANTHER" id="PTHR15856:SF27">
    <property type="entry name" value="PHD FINGER PROTEIN 20"/>
    <property type="match status" value="1"/>
</dbReference>
<dbReference type="GO" id="GO:0044545">
    <property type="term" value="C:NSL complex"/>
    <property type="evidence" value="ECO:0007669"/>
    <property type="project" value="TreeGrafter"/>
</dbReference>
<dbReference type="Ensembl" id="ENSHCOT00000015216.1">
    <property type="protein sequence ID" value="ENSHCOP00000023215.1"/>
    <property type="gene ID" value="ENSHCOG00000011542.1"/>
</dbReference>
<dbReference type="GO" id="GO:0071339">
    <property type="term" value="C:MLL1 complex"/>
    <property type="evidence" value="ECO:0007669"/>
    <property type="project" value="TreeGrafter"/>
</dbReference>
<organism evidence="4 5">
    <name type="scientific">Hippocampus comes</name>
    <name type="common">Tiger tail seahorse</name>
    <dbReference type="NCBI Taxonomy" id="109280"/>
    <lineage>
        <taxon>Eukaryota</taxon>
        <taxon>Metazoa</taxon>
        <taxon>Chordata</taxon>
        <taxon>Craniata</taxon>
        <taxon>Vertebrata</taxon>
        <taxon>Euteleostomi</taxon>
        <taxon>Actinopterygii</taxon>
        <taxon>Neopterygii</taxon>
        <taxon>Teleostei</taxon>
        <taxon>Neoteleostei</taxon>
        <taxon>Acanthomorphata</taxon>
        <taxon>Syngnathiaria</taxon>
        <taxon>Syngnathiformes</taxon>
        <taxon>Syngnathoidei</taxon>
        <taxon>Syngnathidae</taxon>
        <taxon>Hippocampus</taxon>
    </lineage>
</organism>
<keyword evidence="2" id="KW-0677">Repeat</keyword>
<dbReference type="GeneTree" id="ENSGT00940000156477"/>
<dbReference type="Gene3D" id="2.30.30.140">
    <property type="match status" value="1"/>
</dbReference>
<dbReference type="Proteomes" id="UP000264820">
    <property type="component" value="Unplaced"/>
</dbReference>
<sequence length="106" mass="12898">MSSSGPQNRTGIKFEVGAQLQARDRHKNWYSATIDKVDYDKERVLIHYRRWSRRHDEWFHWNSPYLRPLERLTLRGRRGLNPTSNLLFVLSQNSKFFVSWKRNYKT</sequence>
<comment type="subcellular location">
    <subcellularLocation>
        <location evidence="1">Nucleus</location>
    </subcellularLocation>
</comment>
<evidence type="ECO:0000256" key="2">
    <source>
        <dbReference type="ARBA" id="ARBA00022737"/>
    </source>
</evidence>
<dbReference type="OMA" id="DEWFHWN"/>
<evidence type="ECO:0000256" key="3">
    <source>
        <dbReference type="ARBA" id="ARBA00023242"/>
    </source>
</evidence>
<evidence type="ECO:0000313" key="4">
    <source>
        <dbReference type="Ensembl" id="ENSHCOP00000023215.1"/>
    </source>
</evidence>
<keyword evidence="5" id="KW-1185">Reference proteome</keyword>
<name>A0A3Q2YW40_HIPCM</name>
<evidence type="ECO:0000313" key="5">
    <source>
        <dbReference type="Proteomes" id="UP000264820"/>
    </source>
</evidence>
<evidence type="ECO:0008006" key="6">
    <source>
        <dbReference type="Google" id="ProtNLM"/>
    </source>
</evidence>